<dbReference type="Pfam" id="PF00512">
    <property type="entry name" value="HisKA"/>
    <property type="match status" value="1"/>
</dbReference>
<evidence type="ECO:0000313" key="9">
    <source>
        <dbReference type="Proteomes" id="UP000194003"/>
    </source>
</evidence>
<comment type="catalytic activity">
    <reaction evidence="1">
        <text>ATP + protein L-histidine = ADP + protein N-phospho-L-histidine.</text>
        <dbReference type="EC" id="2.7.13.3"/>
    </reaction>
</comment>
<dbReference type="Pfam" id="PF02518">
    <property type="entry name" value="HATPase_c"/>
    <property type="match status" value="1"/>
</dbReference>
<evidence type="ECO:0000256" key="1">
    <source>
        <dbReference type="ARBA" id="ARBA00000085"/>
    </source>
</evidence>
<dbReference type="PROSITE" id="PS50109">
    <property type="entry name" value="HIS_KIN"/>
    <property type="match status" value="1"/>
</dbReference>
<dbReference type="Proteomes" id="UP000194003">
    <property type="component" value="Unassembled WGS sequence"/>
</dbReference>
<evidence type="ECO:0000256" key="4">
    <source>
        <dbReference type="SAM" id="Coils"/>
    </source>
</evidence>
<dbReference type="InterPro" id="IPR036890">
    <property type="entry name" value="HATPase_C_sf"/>
</dbReference>
<dbReference type="InterPro" id="IPR003594">
    <property type="entry name" value="HATPase_dom"/>
</dbReference>
<dbReference type="EMBL" id="LVJN01000020">
    <property type="protein sequence ID" value="OSM01892.1"/>
    <property type="molecule type" value="Genomic_DNA"/>
</dbReference>
<organism evidence="8 9">
    <name type="scientific">Magnetofaba australis IT-1</name>
    <dbReference type="NCBI Taxonomy" id="1434232"/>
    <lineage>
        <taxon>Bacteria</taxon>
        <taxon>Pseudomonadati</taxon>
        <taxon>Pseudomonadota</taxon>
        <taxon>Magnetococcia</taxon>
        <taxon>Magnetococcales</taxon>
        <taxon>Magnetococcaceae</taxon>
        <taxon>Magnetofaba</taxon>
    </lineage>
</organism>
<dbReference type="PANTHER" id="PTHR45339:SF5">
    <property type="entry name" value="HISTIDINE KINASE"/>
    <property type="match status" value="1"/>
</dbReference>
<evidence type="ECO:0000313" key="8">
    <source>
        <dbReference type="EMBL" id="OSM01892.1"/>
    </source>
</evidence>
<keyword evidence="6" id="KW-0812">Transmembrane</keyword>
<protein>
    <recommendedName>
        <fullName evidence="2">histidine kinase</fullName>
        <ecNumber evidence="2">2.7.13.3</ecNumber>
    </recommendedName>
</protein>
<comment type="caution">
    <text evidence="8">The sequence shown here is derived from an EMBL/GenBank/DDBJ whole genome shotgun (WGS) entry which is preliminary data.</text>
</comment>
<keyword evidence="6" id="KW-0472">Membrane</keyword>
<proteinExistence type="predicted"/>
<evidence type="ECO:0000256" key="2">
    <source>
        <dbReference type="ARBA" id="ARBA00012438"/>
    </source>
</evidence>
<keyword evidence="6" id="KW-1133">Transmembrane helix</keyword>
<keyword evidence="8" id="KW-0418">Kinase</keyword>
<dbReference type="SMART" id="SM00387">
    <property type="entry name" value="HATPase_c"/>
    <property type="match status" value="1"/>
</dbReference>
<dbReference type="PANTHER" id="PTHR45339">
    <property type="entry name" value="HYBRID SIGNAL TRANSDUCTION HISTIDINE KINASE J"/>
    <property type="match status" value="1"/>
</dbReference>
<reference evidence="8 9" key="1">
    <citation type="journal article" date="2016" name="BMC Genomics">
        <title>Combined genomic and structural analyses of a cultured magnetotactic bacterium reveals its niche adaptation to a dynamic environment.</title>
        <authorList>
            <person name="Araujo A.C."/>
            <person name="Morillo V."/>
            <person name="Cypriano J."/>
            <person name="Teixeira L.C."/>
            <person name="Leao P."/>
            <person name="Lyra S."/>
            <person name="Almeida L.G."/>
            <person name="Bazylinski D.A."/>
            <person name="Vasconcellos A.T."/>
            <person name="Abreu F."/>
            <person name="Lins U."/>
        </authorList>
    </citation>
    <scope>NUCLEOTIDE SEQUENCE [LARGE SCALE GENOMIC DNA]</scope>
    <source>
        <strain evidence="8 9">IT-1</strain>
    </source>
</reference>
<dbReference type="STRING" id="1434232.MAIT1_05353"/>
<accession>A0A1Y2K1Q8</accession>
<evidence type="ECO:0000256" key="3">
    <source>
        <dbReference type="ARBA" id="ARBA00022553"/>
    </source>
</evidence>
<dbReference type="InterPro" id="IPR003661">
    <property type="entry name" value="HisK_dim/P_dom"/>
</dbReference>
<feature type="coiled-coil region" evidence="4">
    <location>
        <begin position="243"/>
        <end position="270"/>
    </location>
</feature>
<dbReference type="GO" id="GO:0000155">
    <property type="term" value="F:phosphorelay sensor kinase activity"/>
    <property type="evidence" value="ECO:0007669"/>
    <property type="project" value="InterPro"/>
</dbReference>
<dbReference type="SUPFAM" id="SSF55874">
    <property type="entry name" value="ATPase domain of HSP90 chaperone/DNA topoisomerase II/histidine kinase"/>
    <property type="match status" value="1"/>
</dbReference>
<feature type="domain" description="Histidine kinase" evidence="7">
    <location>
        <begin position="280"/>
        <end position="484"/>
    </location>
</feature>
<feature type="transmembrane region" description="Helical" evidence="6">
    <location>
        <begin position="183"/>
        <end position="203"/>
    </location>
</feature>
<dbReference type="InterPro" id="IPR004358">
    <property type="entry name" value="Sig_transdc_His_kin-like_C"/>
</dbReference>
<dbReference type="SMART" id="SM00388">
    <property type="entry name" value="HisKA"/>
    <property type="match status" value="1"/>
</dbReference>
<keyword evidence="3" id="KW-0597">Phosphoprotein</keyword>
<name>A0A1Y2K1Q8_9PROT</name>
<dbReference type="AlphaFoldDB" id="A0A1Y2K1Q8"/>
<keyword evidence="9" id="KW-1185">Reference proteome</keyword>
<keyword evidence="4" id="KW-0175">Coiled coil</keyword>
<keyword evidence="8" id="KW-0808">Transferase</keyword>
<dbReference type="EC" id="2.7.13.3" evidence="2"/>
<evidence type="ECO:0000259" key="7">
    <source>
        <dbReference type="PROSITE" id="PS50109"/>
    </source>
</evidence>
<evidence type="ECO:0000256" key="5">
    <source>
        <dbReference type="SAM" id="MobiDB-lite"/>
    </source>
</evidence>
<gene>
    <name evidence="8" type="ORF">MAIT1_05353</name>
</gene>
<dbReference type="Gene3D" id="3.30.565.10">
    <property type="entry name" value="Histidine kinase-like ATPase, C-terminal domain"/>
    <property type="match status" value="1"/>
</dbReference>
<feature type="region of interest" description="Disordered" evidence="5">
    <location>
        <begin position="481"/>
        <end position="510"/>
    </location>
</feature>
<dbReference type="CDD" id="cd00082">
    <property type="entry name" value="HisKA"/>
    <property type="match status" value="1"/>
</dbReference>
<dbReference type="PRINTS" id="PR00344">
    <property type="entry name" value="BCTRLSENSOR"/>
</dbReference>
<dbReference type="SUPFAM" id="SSF47384">
    <property type="entry name" value="Homodimeric domain of signal transducing histidine kinase"/>
    <property type="match status" value="1"/>
</dbReference>
<sequence>MALLLVVIAVAVFSQPIQSQHQQLEWTLNQALLPAYDVLYLRTQELQASGKQVARFLRQAPTLDAEERNYTAALLMRIQQEQQTRFQQRLEHIVALMAWGGGSMGQYLDSMGRQMARYLQSVDDALLSAVKNPNLAAARVEQIVALQESLAFAVADLHSALNVEAQSHVRDGSIHLQRQAEQITYVAAAVLLMTLLISLLAAARIRASVRRVSGLLNTLADGDSSRMPSLRLDRDFHPLWRLAEKLSMLMAERERQLHELERSRARAEAASRAKSEFLANMSHELRTPLNAIIGFTHMAQEADDLADARDYLGRSQQASKDLLRLIDGMLDYVDLSANAMVLDARDFTLTELIAIYWEAVREEGLKKRHALTLHLSFNLPRALHGDLKRAGQILAILGDNAVKFTRDGGSVGLEIEQQQQSVGVTTLRFGVRDSGAGMDQQQQEQLFEMFTQADGSSTRAHGGLGMGLTIAKRLCEAMGGGDFRPQRSRPRQPVSVFPAAENRLNPPDQR</sequence>
<dbReference type="InterPro" id="IPR036097">
    <property type="entry name" value="HisK_dim/P_sf"/>
</dbReference>
<dbReference type="InterPro" id="IPR005467">
    <property type="entry name" value="His_kinase_dom"/>
</dbReference>
<dbReference type="Gene3D" id="1.10.287.130">
    <property type="match status" value="1"/>
</dbReference>
<evidence type="ECO:0000256" key="6">
    <source>
        <dbReference type="SAM" id="Phobius"/>
    </source>
</evidence>